<dbReference type="Pfam" id="PF00188">
    <property type="entry name" value="CAP"/>
    <property type="match status" value="1"/>
</dbReference>
<dbReference type="Gene3D" id="3.40.33.10">
    <property type="entry name" value="CAP"/>
    <property type="match status" value="1"/>
</dbReference>
<reference evidence="4 5" key="1">
    <citation type="submission" date="2019-11" db="EMBL/GenBank/DDBJ databases">
        <title>Bacillus lacus genome.</title>
        <authorList>
            <person name="Allen C.J."/>
            <person name="Newman J.D."/>
        </authorList>
    </citation>
    <scope>NUCLEOTIDE SEQUENCE [LARGE SCALE GENOMIC DNA]</scope>
    <source>
        <strain evidence="4 5">KCTC 33946</strain>
    </source>
</reference>
<feature type="domain" description="SCP" evidence="2">
    <location>
        <begin position="232"/>
        <end position="335"/>
    </location>
</feature>
<accession>A0A7X2IXM4</accession>
<dbReference type="RefSeq" id="WP_154306858.1">
    <property type="nucleotide sequence ID" value="NZ_WKKI01000006.1"/>
</dbReference>
<gene>
    <name evidence="4" type="ORF">GJU40_05880</name>
</gene>
<organism evidence="4 5">
    <name type="scientific">Metabacillus lacus</name>
    <dbReference type="NCBI Taxonomy" id="1983721"/>
    <lineage>
        <taxon>Bacteria</taxon>
        <taxon>Bacillati</taxon>
        <taxon>Bacillota</taxon>
        <taxon>Bacilli</taxon>
        <taxon>Bacillales</taxon>
        <taxon>Bacillaceae</taxon>
        <taxon>Metabacillus</taxon>
    </lineage>
</organism>
<keyword evidence="1" id="KW-0812">Transmembrane</keyword>
<evidence type="ECO:0008006" key="6">
    <source>
        <dbReference type="Google" id="ProtNLM"/>
    </source>
</evidence>
<comment type="caution">
    <text evidence="4">The sequence shown here is derived from an EMBL/GenBank/DDBJ whole genome shotgun (WGS) entry which is preliminary data.</text>
</comment>
<evidence type="ECO:0000256" key="1">
    <source>
        <dbReference type="SAM" id="Phobius"/>
    </source>
</evidence>
<dbReference type="OrthoDB" id="9783944at2"/>
<proteinExistence type="predicted"/>
<keyword evidence="1" id="KW-1133">Transmembrane helix</keyword>
<dbReference type="InterPro" id="IPR014044">
    <property type="entry name" value="CAP_dom"/>
</dbReference>
<keyword evidence="5" id="KW-1185">Reference proteome</keyword>
<protein>
    <recommendedName>
        <fullName evidence="6">CAP domain-containing protein</fullName>
    </recommendedName>
</protein>
<dbReference type="CDD" id="cd05379">
    <property type="entry name" value="CAP_bacterial"/>
    <property type="match status" value="1"/>
</dbReference>
<feature type="domain" description="CAP-associated" evidence="3">
    <location>
        <begin position="62"/>
        <end position="201"/>
    </location>
</feature>
<dbReference type="InterPro" id="IPR029410">
    <property type="entry name" value="CAP_assoc"/>
</dbReference>
<evidence type="ECO:0000313" key="4">
    <source>
        <dbReference type="EMBL" id="MRX71703.1"/>
    </source>
</evidence>
<evidence type="ECO:0000313" key="5">
    <source>
        <dbReference type="Proteomes" id="UP000448867"/>
    </source>
</evidence>
<dbReference type="AlphaFoldDB" id="A0A7X2IXM4"/>
<dbReference type="Proteomes" id="UP000448867">
    <property type="component" value="Unassembled WGS sequence"/>
</dbReference>
<dbReference type="Pfam" id="PF14504">
    <property type="entry name" value="CAP_assoc_N"/>
    <property type="match status" value="1"/>
</dbReference>
<dbReference type="PANTHER" id="PTHR31157:SF26">
    <property type="entry name" value="SCP-LIKE EXTRACELLULAR PROTEIN"/>
    <property type="match status" value="1"/>
</dbReference>
<keyword evidence="1" id="KW-0472">Membrane</keyword>
<name>A0A7X2IXM4_9BACI</name>
<dbReference type="SUPFAM" id="SSF55797">
    <property type="entry name" value="PR-1-like"/>
    <property type="match status" value="1"/>
</dbReference>
<dbReference type="InterPro" id="IPR035940">
    <property type="entry name" value="CAP_sf"/>
</dbReference>
<dbReference type="PANTHER" id="PTHR31157">
    <property type="entry name" value="SCP DOMAIN-CONTAINING PROTEIN"/>
    <property type="match status" value="1"/>
</dbReference>
<feature type="transmembrane region" description="Helical" evidence="1">
    <location>
        <begin position="6"/>
        <end position="25"/>
    </location>
</feature>
<evidence type="ECO:0000259" key="3">
    <source>
        <dbReference type="Pfam" id="PF14504"/>
    </source>
</evidence>
<sequence>MKNIARTIIILVIIFATYSVFIKFGEHPPLEMKKKEDLQIAHEESNEAEDLNVPESGILSFIGKPAEDVKAALGDPNRIDSSAYDYDWWIYNANLNQYLQIGIENDRVVSVYGIGSEVNVSPFTLGQPLAEVFKIAPVSPSLEMEAHGNSYRFEFSEEDMNTRPSVKMGDVYIQLYIDKFDGTLSSIRALDRDTFIKQRPYEVVYRGELLSAQDVTPEKWQEIERGSEQQILDITNVIRMRHGIQALAWDEQASHVAFGHSRDMKENQYFSHESPTEGRLSDRLEKGNVSFRLAGENIAAHYIDGIAATEGWLNSQGHREALLNDEFTSLGVGVNGLFYTQNFIKK</sequence>
<dbReference type="EMBL" id="WKKI01000006">
    <property type="protein sequence ID" value="MRX71703.1"/>
    <property type="molecule type" value="Genomic_DNA"/>
</dbReference>
<evidence type="ECO:0000259" key="2">
    <source>
        <dbReference type="Pfam" id="PF00188"/>
    </source>
</evidence>